<dbReference type="PROSITE" id="PS50106">
    <property type="entry name" value="PDZ"/>
    <property type="match status" value="1"/>
</dbReference>
<dbReference type="Gene3D" id="2.30.42.10">
    <property type="match status" value="1"/>
</dbReference>
<dbReference type="InterPro" id="IPR029045">
    <property type="entry name" value="ClpP/crotonase-like_dom_sf"/>
</dbReference>
<dbReference type="SMART" id="SM00228">
    <property type="entry name" value="PDZ"/>
    <property type="match status" value="1"/>
</dbReference>
<evidence type="ECO:0000256" key="3">
    <source>
        <dbReference type="ARBA" id="ARBA00022801"/>
    </source>
</evidence>
<evidence type="ECO:0000256" key="1">
    <source>
        <dbReference type="ARBA" id="ARBA00009179"/>
    </source>
</evidence>
<dbReference type="CDD" id="cd07560">
    <property type="entry name" value="Peptidase_S41_CPP"/>
    <property type="match status" value="1"/>
</dbReference>
<dbReference type="Pfam" id="PF17820">
    <property type="entry name" value="PDZ_6"/>
    <property type="match status" value="1"/>
</dbReference>
<dbReference type="GO" id="GO:0008236">
    <property type="term" value="F:serine-type peptidase activity"/>
    <property type="evidence" value="ECO:0007669"/>
    <property type="project" value="UniProtKB-KW"/>
</dbReference>
<dbReference type="NCBIfam" id="TIGR00225">
    <property type="entry name" value="prc"/>
    <property type="match status" value="1"/>
</dbReference>
<keyword evidence="2 5" id="KW-0645">Protease</keyword>
<feature type="domain" description="PDZ" evidence="6">
    <location>
        <begin position="110"/>
        <end position="179"/>
    </location>
</feature>
<dbReference type="Gene3D" id="3.90.226.10">
    <property type="entry name" value="2-enoyl-CoA Hydratase, Chain A, domain 1"/>
    <property type="match status" value="1"/>
</dbReference>
<accession>A0A1F4XSI3</accession>
<dbReference type="GO" id="GO:0030288">
    <property type="term" value="C:outer membrane-bounded periplasmic space"/>
    <property type="evidence" value="ECO:0007669"/>
    <property type="project" value="TreeGrafter"/>
</dbReference>
<dbReference type="SMART" id="SM00245">
    <property type="entry name" value="TSPc"/>
    <property type="match status" value="1"/>
</dbReference>
<keyword evidence="4 5" id="KW-0720">Serine protease</keyword>
<dbReference type="InterPro" id="IPR036034">
    <property type="entry name" value="PDZ_sf"/>
</dbReference>
<evidence type="ECO:0000256" key="2">
    <source>
        <dbReference type="ARBA" id="ARBA00022670"/>
    </source>
</evidence>
<dbReference type="PANTHER" id="PTHR32060">
    <property type="entry name" value="TAIL-SPECIFIC PROTEASE"/>
    <property type="match status" value="1"/>
</dbReference>
<evidence type="ECO:0000259" key="6">
    <source>
        <dbReference type="PROSITE" id="PS50106"/>
    </source>
</evidence>
<dbReference type="InterPro" id="IPR004447">
    <property type="entry name" value="Peptidase_S41A"/>
</dbReference>
<comment type="caution">
    <text evidence="7">The sequence shown here is derived from an EMBL/GenBank/DDBJ whole genome shotgun (WGS) entry which is preliminary data.</text>
</comment>
<dbReference type="SUPFAM" id="SSF50156">
    <property type="entry name" value="PDZ domain-like"/>
    <property type="match status" value="1"/>
</dbReference>
<dbReference type="Proteomes" id="UP000178091">
    <property type="component" value="Unassembled WGS sequence"/>
</dbReference>
<reference evidence="7 8" key="1">
    <citation type="journal article" date="2016" name="Nat. Commun.">
        <title>Thousands of microbial genomes shed light on interconnected biogeochemical processes in an aquifer system.</title>
        <authorList>
            <person name="Anantharaman K."/>
            <person name="Brown C.T."/>
            <person name="Hug L.A."/>
            <person name="Sharon I."/>
            <person name="Castelle C.J."/>
            <person name="Probst A.J."/>
            <person name="Thomas B.C."/>
            <person name="Singh A."/>
            <person name="Wilkins M.J."/>
            <person name="Karaoz U."/>
            <person name="Brodie E.L."/>
            <person name="Williams K.H."/>
            <person name="Hubbard S.S."/>
            <person name="Banfield J.F."/>
        </authorList>
    </citation>
    <scope>NUCLEOTIDE SEQUENCE [LARGE SCALE GENOMIC DNA]</scope>
</reference>
<keyword evidence="3 5" id="KW-0378">Hydrolase</keyword>
<dbReference type="Gene3D" id="3.30.750.44">
    <property type="match status" value="1"/>
</dbReference>
<dbReference type="InterPro" id="IPR001478">
    <property type="entry name" value="PDZ"/>
</dbReference>
<dbReference type="EMBL" id="MEWW01000011">
    <property type="protein sequence ID" value="OGC84635.1"/>
    <property type="molecule type" value="Genomic_DNA"/>
</dbReference>
<dbReference type="Pfam" id="PF03572">
    <property type="entry name" value="Peptidase_S41"/>
    <property type="match status" value="1"/>
</dbReference>
<evidence type="ECO:0000313" key="7">
    <source>
        <dbReference type="EMBL" id="OGC84635.1"/>
    </source>
</evidence>
<evidence type="ECO:0000313" key="8">
    <source>
        <dbReference type="Proteomes" id="UP000178091"/>
    </source>
</evidence>
<dbReference type="GO" id="GO:0007165">
    <property type="term" value="P:signal transduction"/>
    <property type="evidence" value="ECO:0007669"/>
    <property type="project" value="TreeGrafter"/>
</dbReference>
<sequence length="412" mass="44298">MEGIKPKHRRAGLFLLGLVVGAALMVGFSDRLSSVFAASSLSLNDLIGDTQPAEVKADQFWRAWRLLEENYIPTTASSTLPTEEERLWGAIGGLAESYNDPYTIFLPPSDAEVFREDISGEFSGVGMELGLRDGRLVVVAPLKNSPAERAGILSGDAIVGVDGRPTEGMAVDEAVKLIRGPKGTTVAITIDREGTDRPFDIAIVRDTIVIPAINNYLREDGIYVIELYSFSANSSELFRQSLRAFIESGAHKLILDLRGNPGGYLEASVQMASFFLPVGEPIVTEDFKGKREPTVHRSEGYNVFRNYSLDMVILVNQGTASASEILAGALEQHGVATLVGMTTFGKGSVQELISLGGGAELKVTIARWLTPDGTSLSEGGLEPEIVADRTVEDVQAGRDPQTDAAVAWLLAQ</sequence>
<dbReference type="SUPFAM" id="SSF52096">
    <property type="entry name" value="ClpP/crotonase"/>
    <property type="match status" value="1"/>
</dbReference>
<dbReference type="PANTHER" id="PTHR32060:SF30">
    <property type="entry name" value="CARBOXY-TERMINAL PROCESSING PROTEASE CTPA"/>
    <property type="match status" value="1"/>
</dbReference>
<evidence type="ECO:0000256" key="5">
    <source>
        <dbReference type="RuleBase" id="RU004404"/>
    </source>
</evidence>
<dbReference type="CDD" id="cd06782">
    <property type="entry name" value="cpPDZ_CPP-like"/>
    <property type="match status" value="1"/>
</dbReference>
<organism evidence="7 8">
    <name type="scientific">Candidatus Adlerbacteria bacterium RIFCSPHIGHO2_12_FULL_53_18</name>
    <dbReference type="NCBI Taxonomy" id="1797242"/>
    <lineage>
        <taxon>Bacteria</taxon>
        <taxon>Candidatus Adleribacteriota</taxon>
    </lineage>
</organism>
<dbReference type="InterPro" id="IPR005151">
    <property type="entry name" value="Tail-specific_protease"/>
</dbReference>
<dbReference type="GO" id="GO:0006508">
    <property type="term" value="P:proteolysis"/>
    <property type="evidence" value="ECO:0007669"/>
    <property type="project" value="UniProtKB-KW"/>
</dbReference>
<evidence type="ECO:0000256" key="4">
    <source>
        <dbReference type="ARBA" id="ARBA00022825"/>
    </source>
</evidence>
<comment type="similarity">
    <text evidence="1 5">Belongs to the peptidase S41A family.</text>
</comment>
<dbReference type="AlphaFoldDB" id="A0A1F4XSI3"/>
<gene>
    <name evidence="7" type="ORF">A3F55_03125</name>
</gene>
<dbReference type="InterPro" id="IPR041489">
    <property type="entry name" value="PDZ_6"/>
</dbReference>
<dbReference type="GO" id="GO:0004175">
    <property type="term" value="F:endopeptidase activity"/>
    <property type="evidence" value="ECO:0007669"/>
    <property type="project" value="TreeGrafter"/>
</dbReference>
<dbReference type="FunFam" id="2.30.42.10:FF:000063">
    <property type="entry name" value="Peptidase, S41 family"/>
    <property type="match status" value="1"/>
</dbReference>
<protein>
    <recommendedName>
        <fullName evidence="6">PDZ domain-containing protein</fullName>
    </recommendedName>
</protein>
<proteinExistence type="inferred from homology"/>
<name>A0A1F4XSI3_9BACT</name>